<comment type="caution">
    <text evidence="1">The sequence shown here is derived from an EMBL/GenBank/DDBJ whole genome shotgun (WGS) entry which is preliminary data.</text>
</comment>
<keyword evidence="2" id="KW-1185">Reference proteome</keyword>
<dbReference type="Proteomes" id="UP001420932">
    <property type="component" value="Unassembled WGS sequence"/>
</dbReference>
<name>A0AAP0E3F4_9MAGN</name>
<accession>A0AAP0E3F4</accession>
<dbReference type="EMBL" id="JBBNAF010000041">
    <property type="protein sequence ID" value="KAK9081968.1"/>
    <property type="molecule type" value="Genomic_DNA"/>
</dbReference>
<protein>
    <submittedName>
        <fullName evidence="1">Uncharacterized protein</fullName>
    </submittedName>
</protein>
<gene>
    <name evidence="1" type="ORF">Syun_030950</name>
</gene>
<organism evidence="1 2">
    <name type="scientific">Stephania yunnanensis</name>
    <dbReference type="NCBI Taxonomy" id="152371"/>
    <lineage>
        <taxon>Eukaryota</taxon>
        <taxon>Viridiplantae</taxon>
        <taxon>Streptophyta</taxon>
        <taxon>Embryophyta</taxon>
        <taxon>Tracheophyta</taxon>
        <taxon>Spermatophyta</taxon>
        <taxon>Magnoliopsida</taxon>
        <taxon>Ranunculales</taxon>
        <taxon>Menispermaceae</taxon>
        <taxon>Menispermoideae</taxon>
        <taxon>Cissampelideae</taxon>
        <taxon>Stephania</taxon>
    </lineage>
</organism>
<proteinExistence type="predicted"/>
<dbReference type="AlphaFoldDB" id="A0AAP0E3F4"/>
<reference evidence="1 2" key="1">
    <citation type="submission" date="2024-01" db="EMBL/GenBank/DDBJ databases">
        <title>Genome assemblies of Stephania.</title>
        <authorList>
            <person name="Yang L."/>
        </authorList>
    </citation>
    <scope>NUCLEOTIDE SEQUENCE [LARGE SCALE GENOMIC DNA]</scope>
    <source>
        <strain evidence="1">YNDBR</strain>
        <tissue evidence="1">Leaf</tissue>
    </source>
</reference>
<sequence length="96" mass="11308">MGHNALQSISHNFGDDLVTNITKTDRSEVVETFRIFHFRNKSNKRFINRCIHYSLSKASFYHVAEGSPNNIPILLKEECRDLINSRCFIRRHCQNR</sequence>
<evidence type="ECO:0000313" key="1">
    <source>
        <dbReference type="EMBL" id="KAK9081968.1"/>
    </source>
</evidence>
<evidence type="ECO:0000313" key="2">
    <source>
        <dbReference type="Proteomes" id="UP001420932"/>
    </source>
</evidence>